<sequence length="216" mass="23497">MIDPLSGDHIGEPHPPERLPALPPAVLGEDQRALYQAITGGPRGAGPAPFRLVDDEGRLTGPFSAMLYSPAIGQPLQELGAALRFRTAFTRREREIAILVVARHWRSDFEWYAHERTGRRAGLTEAELTALREGRAPMLADVRERLVCEAAGRLAADHDLGDALYNEAAATLGRAALVELVTLVGYYAGLALQLRVFRAGLPAGEQAPDWGEKDDE</sequence>
<gene>
    <name evidence="3" type="ORF">ACRB68_66160</name>
</gene>
<accession>A0A7K0C4X9</accession>
<evidence type="ECO:0000259" key="2">
    <source>
        <dbReference type="Pfam" id="PF02627"/>
    </source>
</evidence>
<feature type="region of interest" description="Disordered" evidence="1">
    <location>
        <begin position="1"/>
        <end position="22"/>
    </location>
</feature>
<dbReference type="InterPro" id="IPR029032">
    <property type="entry name" value="AhpD-like"/>
</dbReference>
<evidence type="ECO:0000256" key="1">
    <source>
        <dbReference type="SAM" id="MobiDB-lite"/>
    </source>
</evidence>
<feature type="domain" description="Carboxymuconolactone decarboxylase-like" evidence="2">
    <location>
        <begin position="71"/>
        <end position="151"/>
    </location>
</feature>
<dbReference type="InterPro" id="IPR003779">
    <property type="entry name" value="CMD-like"/>
</dbReference>
<dbReference type="GO" id="GO:0051920">
    <property type="term" value="F:peroxiredoxin activity"/>
    <property type="evidence" value="ECO:0007669"/>
    <property type="project" value="InterPro"/>
</dbReference>
<dbReference type="Proteomes" id="UP000487268">
    <property type="component" value="Unassembled WGS sequence"/>
</dbReference>
<proteinExistence type="predicted"/>
<dbReference type="PANTHER" id="PTHR34846">
    <property type="entry name" value="4-CARBOXYMUCONOLACTONE DECARBOXYLASE FAMILY PROTEIN (AFU_ORTHOLOGUE AFUA_6G11590)"/>
    <property type="match status" value="1"/>
</dbReference>
<name>A0A7K0C4X9_9ACTN</name>
<organism evidence="3 4">
    <name type="scientific">Actinomadura macrotermitis</name>
    <dbReference type="NCBI Taxonomy" id="2585200"/>
    <lineage>
        <taxon>Bacteria</taxon>
        <taxon>Bacillati</taxon>
        <taxon>Actinomycetota</taxon>
        <taxon>Actinomycetes</taxon>
        <taxon>Streptosporangiales</taxon>
        <taxon>Thermomonosporaceae</taxon>
        <taxon>Actinomadura</taxon>
    </lineage>
</organism>
<dbReference type="EMBL" id="WEGH01000005">
    <property type="protein sequence ID" value="MQY08507.1"/>
    <property type="molecule type" value="Genomic_DNA"/>
</dbReference>
<dbReference type="SUPFAM" id="SSF69118">
    <property type="entry name" value="AhpD-like"/>
    <property type="match status" value="1"/>
</dbReference>
<evidence type="ECO:0000313" key="3">
    <source>
        <dbReference type="EMBL" id="MQY08507.1"/>
    </source>
</evidence>
<protein>
    <recommendedName>
        <fullName evidence="2">Carboxymuconolactone decarboxylase-like domain-containing protein</fullName>
    </recommendedName>
</protein>
<evidence type="ECO:0000313" key="4">
    <source>
        <dbReference type="Proteomes" id="UP000487268"/>
    </source>
</evidence>
<keyword evidence="4" id="KW-1185">Reference proteome</keyword>
<dbReference type="AlphaFoldDB" id="A0A7K0C4X9"/>
<dbReference type="RefSeq" id="WP_328595084.1">
    <property type="nucleotide sequence ID" value="NZ_WEGH01000005.1"/>
</dbReference>
<comment type="caution">
    <text evidence="3">The sequence shown here is derived from an EMBL/GenBank/DDBJ whole genome shotgun (WGS) entry which is preliminary data.</text>
</comment>
<dbReference type="Pfam" id="PF02627">
    <property type="entry name" value="CMD"/>
    <property type="match status" value="1"/>
</dbReference>
<dbReference type="PANTHER" id="PTHR34846:SF11">
    <property type="entry name" value="4-CARBOXYMUCONOLACTONE DECARBOXYLASE FAMILY PROTEIN (AFU_ORTHOLOGUE AFUA_6G11590)"/>
    <property type="match status" value="1"/>
</dbReference>
<dbReference type="Gene3D" id="1.20.1290.10">
    <property type="entry name" value="AhpD-like"/>
    <property type="match status" value="1"/>
</dbReference>
<reference evidence="3 4" key="1">
    <citation type="submission" date="2019-10" db="EMBL/GenBank/DDBJ databases">
        <title>Actinomadura rubteroloni sp. nov. and Actinomadura macrotermitis sp. nov., isolated from the gut of fungus growing-termite Macrotermes natalensis.</title>
        <authorList>
            <person name="Benndorf R."/>
            <person name="Martin K."/>
            <person name="Kuefner M."/>
            <person name="De Beer W."/>
            <person name="Kaster A.-K."/>
            <person name="Vollmers J."/>
            <person name="Poulsen M."/>
            <person name="Beemelmanns C."/>
        </authorList>
    </citation>
    <scope>NUCLEOTIDE SEQUENCE [LARGE SCALE GENOMIC DNA]</scope>
    <source>
        <strain evidence="3 4">RB68</strain>
    </source>
</reference>